<proteinExistence type="predicted"/>
<dbReference type="EMBL" id="AP019314">
    <property type="protein sequence ID" value="BBH38430.1"/>
    <property type="molecule type" value="Genomic_DNA"/>
</dbReference>
<sequence length="94" mass="10392">MQVSFFPRVVEGRKKVTIGLKFLQVKVEDFPQGRIDGDRTGSLLAFGGGLPEGDRRPHIVDGQLQRLRYPAAGMETDAKQTSIPIVIEPSEQTI</sequence>
<dbReference type="KEGG" id="mvz:myaer102_09280"/>
<name>A0A3G9K1D4_MICVR</name>
<organism evidence="1 2">
    <name type="scientific">Microcystis viridis NIES-102</name>
    <dbReference type="NCBI Taxonomy" id="213615"/>
    <lineage>
        <taxon>Bacteria</taxon>
        <taxon>Bacillati</taxon>
        <taxon>Cyanobacteriota</taxon>
        <taxon>Cyanophyceae</taxon>
        <taxon>Oscillatoriophycideae</taxon>
        <taxon>Chroococcales</taxon>
        <taxon>Microcystaceae</taxon>
        <taxon>Microcystis</taxon>
    </lineage>
</organism>
<reference evidence="1 2" key="1">
    <citation type="submission" date="2018-11" db="EMBL/GenBank/DDBJ databases">
        <title>Complete genome sequence of Microcystis aeruginosa NIES-102.</title>
        <authorList>
            <person name="Yamaguchi H."/>
            <person name="Suzuki S."/>
            <person name="Kawachi M."/>
        </authorList>
    </citation>
    <scope>NUCLEOTIDE SEQUENCE [LARGE SCALE GENOMIC DNA]</scope>
    <source>
        <strain evidence="1 2">NIES-102</strain>
    </source>
</reference>
<protein>
    <submittedName>
        <fullName evidence="1">Uncharacterized protein</fullName>
    </submittedName>
</protein>
<dbReference type="AlphaFoldDB" id="A0A3G9K1D4"/>
<evidence type="ECO:0000313" key="2">
    <source>
        <dbReference type="Proteomes" id="UP000278152"/>
    </source>
</evidence>
<gene>
    <name evidence="1" type="ORF">myaer102_09280</name>
</gene>
<evidence type="ECO:0000313" key="1">
    <source>
        <dbReference type="EMBL" id="BBH38430.1"/>
    </source>
</evidence>
<dbReference type="Proteomes" id="UP000278152">
    <property type="component" value="Chromosome"/>
</dbReference>
<accession>A0A3G9K1D4</accession>